<keyword evidence="3" id="KW-1185">Reference proteome</keyword>
<dbReference type="AlphaFoldDB" id="A0AAD3S7M4"/>
<organism evidence="2 3">
    <name type="scientific">Nepenthes gracilis</name>
    <name type="common">Slender pitcher plant</name>
    <dbReference type="NCBI Taxonomy" id="150966"/>
    <lineage>
        <taxon>Eukaryota</taxon>
        <taxon>Viridiplantae</taxon>
        <taxon>Streptophyta</taxon>
        <taxon>Embryophyta</taxon>
        <taxon>Tracheophyta</taxon>
        <taxon>Spermatophyta</taxon>
        <taxon>Magnoliopsida</taxon>
        <taxon>eudicotyledons</taxon>
        <taxon>Gunneridae</taxon>
        <taxon>Pentapetalae</taxon>
        <taxon>Caryophyllales</taxon>
        <taxon>Nepenthaceae</taxon>
        <taxon>Nepenthes</taxon>
    </lineage>
</organism>
<sequence length="292" mass="31502">MPSSYDLGLIPRYEYLSRVSLNGHRRQKSLDKNPPVSKSQLPCIGSESSVDEDPARVSGNFGPNKDLGLMVTDSLSPSISDVALLTSPNTQLSPVPISDVNDSSHSDLKSKRPCSEYFWTEGGPLDGVQNISCSCSSLNIALGLFAFAEYGMAEAEIQCGANQNAKEKLISFHFVATCPDHCIDTTPTISSMAMQDQSNLDTGTDVHYSDGGISNVLGSKQEPSRCAKSRQTSKPEWDDGRLGDENTNLKAGSIPTYNEKASKSSTKKSKGKKGKVVLNVMVLEICPSFYDC</sequence>
<evidence type="ECO:0000313" key="3">
    <source>
        <dbReference type="Proteomes" id="UP001279734"/>
    </source>
</evidence>
<evidence type="ECO:0000313" key="2">
    <source>
        <dbReference type="EMBL" id="GMH06010.1"/>
    </source>
</evidence>
<feature type="region of interest" description="Disordered" evidence="1">
    <location>
        <begin position="224"/>
        <end position="272"/>
    </location>
</feature>
<feature type="region of interest" description="Disordered" evidence="1">
    <location>
        <begin position="25"/>
        <end position="57"/>
    </location>
</feature>
<name>A0AAD3S7M4_NEPGR</name>
<accession>A0AAD3S7M4</accession>
<reference evidence="2" key="1">
    <citation type="submission" date="2023-05" db="EMBL/GenBank/DDBJ databases">
        <title>Nepenthes gracilis genome sequencing.</title>
        <authorList>
            <person name="Fukushima K."/>
        </authorList>
    </citation>
    <scope>NUCLEOTIDE SEQUENCE</scope>
    <source>
        <strain evidence="2">SING2019-196</strain>
    </source>
</reference>
<gene>
    <name evidence="2" type="ORF">Nepgr_007850</name>
</gene>
<dbReference type="Proteomes" id="UP001279734">
    <property type="component" value="Unassembled WGS sequence"/>
</dbReference>
<dbReference type="EMBL" id="BSYO01000006">
    <property type="protein sequence ID" value="GMH06010.1"/>
    <property type="molecule type" value="Genomic_DNA"/>
</dbReference>
<proteinExistence type="predicted"/>
<comment type="caution">
    <text evidence="2">The sequence shown here is derived from an EMBL/GenBank/DDBJ whole genome shotgun (WGS) entry which is preliminary data.</text>
</comment>
<feature type="compositionally biased region" description="Basic and acidic residues" evidence="1">
    <location>
        <begin position="233"/>
        <end position="244"/>
    </location>
</feature>
<protein>
    <submittedName>
        <fullName evidence="2">Uncharacterized protein</fullName>
    </submittedName>
</protein>
<evidence type="ECO:0000256" key="1">
    <source>
        <dbReference type="SAM" id="MobiDB-lite"/>
    </source>
</evidence>